<dbReference type="EMBL" id="JASKHM010000019">
    <property type="protein sequence ID" value="MEQ4486206.1"/>
    <property type="molecule type" value="Genomic_DNA"/>
</dbReference>
<evidence type="ECO:0000313" key="1">
    <source>
        <dbReference type="EMBL" id="MEQ4486206.1"/>
    </source>
</evidence>
<proteinExistence type="predicted"/>
<accession>A0ABV1L314</accession>
<protein>
    <submittedName>
        <fullName evidence="1">Uncharacterized protein</fullName>
    </submittedName>
</protein>
<comment type="caution">
    <text evidence="1">The sequence shown here is derived from an EMBL/GenBank/DDBJ whole genome shotgun (WGS) entry which is preliminary data.</text>
</comment>
<organism evidence="1 2">
    <name type="scientific">Cohnella silvisoli</name>
    <dbReference type="NCBI Taxonomy" id="2873699"/>
    <lineage>
        <taxon>Bacteria</taxon>
        <taxon>Bacillati</taxon>
        <taxon>Bacillota</taxon>
        <taxon>Bacilli</taxon>
        <taxon>Bacillales</taxon>
        <taxon>Paenibacillaceae</taxon>
        <taxon>Cohnella</taxon>
    </lineage>
</organism>
<reference evidence="1 2" key="1">
    <citation type="journal article" date="2023" name="Genome Announc.">
        <title>Pan-Genome Analyses of the Genus Cohnella and Proposal of the Novel Species Cohnella silvisoli sp. nov., Isolated from Forest Soil.</title>
        <authorList>
            <person name="Wang C."/>
            <person name="Mao L."/>
            <person name="Bao G."/>
            <person name="Zhu H."/>
        </authorList>
    </citation>
    <scope>NUCLEOTIDE SEQUENCE [LARGE SCALE GENOMIC DNA]</scope>
    <source>
        <strain evidence="1 2">NL03-T5-1</strain>
    </source>
</reference>
<gene>
    <name evidence="1" type="ORF">QJS35_27875</name>
</gene>
<keyword evidence="2" id="KW-1185">Reference proteome</keyword>
<evidence type="ECO:0000313" key="2">
    <source>
        <dbReference type="Proteomes" id="UP001493487"/>
    </source>
</evidence>
<dbReference type="RefSeq" id="WP_232189151.1">
    <property type="nucleotide sequence ID" value="NZ_JAIOAP010000018.1"/>
</dbReference>
<name>A0ABV1L314_9BACL</name>
<dbReference type="Proteomes" id="UP001493487">
    <property type="component" value="Unassembled WGS sequence"/>
</dbReference>
<sequence length="48" mass="5319">MNRFVHVSISSFWGSHDTIVVKPASAIFSNFCSMDHSLPFSPSLIIAH</sequence>